<comment type="caution">
    <text evidence="1">The sequence shown here is derived from an EMBL/GenBank/DDBJ whole genome shotgun (WGS) entry which is preliminary data.</text>
</comment>
<dbReference type="EMBL" id="JAHQIW010000275">
    <property type="protein sequence ID" value="KAJ1347140.1"/>
    <property type="molecule type" value="Genomic_DNA"/>
</dbReference>
<organism evidence="1 2">
    <name type="scientific">Parelaphostrongylus tenuis</name>
    <name type="common">Meningeal worm</name>
    <dbReference type="NCBI Taxonomy" id="148309"/>
    <lineage>
        <taxon>Eukaryota</taxon>
        <taxon>Metazoa</taxon>
        <taxon>Ecdysozoa</taxon>
        <taxon>Nematoda</taxon>
        <taxon>Chromadorea</taxon>
        <taxon>Rhabditida</taxon>
        <taxon>Rhabditina</taxon>
        <taxon>Rhabditomorpha</taxon>
        <taxon>Strongyloidea</taxon>
        <taxon>Metastrongylidae</taxon>
        <taxon>Parelaphostrongylus</taxon>
    </lineage>
</organism>
<evidence type="ECO:0000313" key="1">
    <source>
        <dbReference type="EMBL" id="KAJ1347140.1"/>
    </source>
</evidence>
<protein>
    <submittedName>
        <fullName evidence="1">Uncharacterized protein</fullName>
    </submittedName>
</protein>
<reference evidence="1" key="1">
    <citation type="submission" date="2021-06" db="EMBL/GenBank/DDBJ databases">
        <title>Parelaphostrongylus tenuis whole genome reference sequence.</title>
        <authorList>
            <person name="Garwood T.J."/>
            <person name="Larsen P.A."/>
            <person name="Fountain-Jones N.M."/>
            <person name="Garbe J.R."/>
            <person name="Macchietto M.G."/>
            <person name="Kania S.A."/>
            <person name="Gerhold R.W."/>
            <person name="Richards J.E."/>
            <person name="Wolf T.M."/>
        </authorList>
    </citation>
    <scope>NUCLEOTIDE SEQUENCE</scope>
    <source>
        <strain evidence="1">MNPRO001-30</strain>
        <tissue evidence="1">Meninges</tissue>
    </source>
</reference>
<proteinExistence type="predicted"/>
<name>A0AAD5QGK1_PARTN</name>
<keyword evidence="2" id="KW-1185">Reference proteome</keyword>
<sequence length="93" mass="10782">MQRWQVNAINLGRGMGQWARHSWQNNPRQLIIGICVDICQETREPSVKWKEEVYPLISRGAIEKQVALGPHLSRHLSRETRYVAPHNQLGMLV</sequence>
<dbReference type="Proteomes" id="UP001196413">
    <property type="component" value="Unassembled WGS sequence"/>
</dbReference>
<evidence type="ECO:0000313" key="2">
    <source>
        <dbReference type="Proteomes" id="UP001196413"/>
    </source>
</evidence>
<accession>A0AAD5QGK1</accession>
<dbReference type="AlphaFoldDB" id="A0AAD5QGK1"/>
<gene>
    <name evidence="1" type="ORF">KIN20_002115</name>
</gene>